<dbReference type="PANTHER" id="PTHR24188:SF29">
    <property type="entry name" value="GH09064P"/>
    <property type="match status" value="1"/>
</dbReference>
<evidence type="ECO:0000256" key="3">
    <source>
        <dbReference type="ARBA" id="ARBA00022490"/>
    </source>
</evidence>
<dbReference type="FunFam" id="1.25.40.20:FF:000336">
    <property type="entry name" value="Ankyrin repeat domain-containing protein 16"/>
    <property type="match status" value="1"/>
</dbReference>
<feature type="repeat" description="ANK" evidence="10">
    <location>
        <begin position="44"/>
        <end position="66"/>
    </location>
</feature>
<protein>
    <recommendedName>
        <fullName evidence="9">Ankyrin repeat domain-containing protein 16</fullName>
    </recommendedName>
</protein>
<dbReference type="InterPro" id="IPR036770">
    <property type="entry name" value="Ankyrin_rpt-contain_sf"/>
</dbReference>
<dbReference type="PRINTS" id="PR01415">
    <property type="entry name" value="ANKYRIN"/>
</dbReference>
<evidence type="ECO:0000256" key="5">
    <source>
        <dbReference type="ARBA" id="ARBA00023043"/>
    </source>
</evidence>
<reference evidence="11" key="1">
    <citation type="submission" date="2021-01" db="EMBL/GenBank/DDBJ databases">
        <authorList>
            <person name="Zahm M."/>
            <person name="Roques C."/>
            <person name="Cabau C."/>
            <person name="Klopp C."/>
            <person name="Donnadieu C."/>
            <person name="Jouanno E."/>
            <person name="Lampietro C."/>
            <person name="Louis A."/>
            <person name="Herpin A."/>
            <person name="Echchiki A."/>
            <person name="Berthelot C."/>
            <person name="Parey E."/>
            <person name="Roest-Crollius H."/>
            <person name="Braasch I."/>
            <person name="Postlethwait J."/>
            <person name="Bobe J."/>
            <person name="Montfort J."/>
            <person name="Bouchez O."/>
            <person name="Begum T."/>
            <person name="Mejri S."/>
            <person name="Adams A."/>
            <person name="Chen W.-J."/>
            <person name="Guiguen Y."/>
        </authorList>
    </citation>
    <scope>NUCLEOTIDE SEQUENCE</scope>
    <source>
        <tissue evidence="11">Blood</tissue>
    </source>
</reference>
<evidence type="ECO:0000256" key="9">
    <source>
        <dbReference type="ARBA" id="ARBA00067264"/>
    </source>
</evidence>
<evidence type="ECO:0000313" key="12">
    <source>
        <dbReference type="Proteomes" id="UP000829720"/>
    </source>
</evidence>
<dbReference type="OrthoDB" id="4772757at2759"/>
<evidence type="ECO:0000256" key="8">
    <source>
        <dbReference type="ARBA" id="ARBA00062703"/>
    </source>
</evidence>
<evidence type="ECO:0000256" key="7">
    <source>
        <dbReference type="ARBA" id="ARBA00053725"/>
    </source>
</evidence>
<evidence type="ECO:0000256" key="10">
    <source>
        <dbReference type="PROSITE-ProRule" id="PRU00023"/>
    </source>
</evidence>
<keyword evidence="6" id="KW-0539">Nucleus</keyword>
<name>A0A8T3CER7_9TELE</name>
<dbReference type="PROSITE" id="PS50088">
    <property type="entry name" value="ANK_REPEAT"/>
    <property type="match status" value="4"/>
</dbReference>
<dbReference type="PANTHER" id="PTHR24188">
    <property type="entry name" value="ANKYRIN REPEAT PROTEIN"/>
    <property type="match status" value="1"/>
</dbReference>
<dbReference type="GO" id="GO:0005737">
    <property type="term" value="C:cytoplasm"/>
    <property type="evidence" value="ECO:0007669"/>
    <property type="project" value="UniProtKB-SubCell"/>
</dbReference>
<comment type="function">
    <text evidence="7">Required to prevent the misactivation of serine (Ser) with tRNA(Ala) by promoting the hydrolysis of Ser-mischarged tRNA(Ala), thereby playing a role in translational fidelity. Binds directly to the catalytic domain of AARS/AlaRS and captures Ser that is misactivated by AARS/AlaRS, preventing the charging of Ser adenylates to tRNA(Ala) and precluding Ser misincorporation in nascent peptides.</text>
</comment>
<comment type="caution">
    <text evidence="11">The sequence shown here is derived from an EMBL/GenBank/DDBJ whole genome shotgun (WGS) entry which is preliminary data.</text>
</comment>
<dbReference type="SUPFAM" id="SSF48403">
    <property type="entry name" value="Ankyrin repeat"/>
    <property type="match status" value="1"/>
</dbReference>
<dbReference type="Pfam" id="PF00023">
    <property type="entry name" value="Ank"/>
    <property type="match status" value="1"/>
</dbReference>
<evidence type="ECO:0000256" key="4">
    <source>
        <dbReference type="ARBA" id="ARBA00022737"/>
    </source>
</evidence>
<dbReference type="Proteomes" id="UP000829720">
    <property type="component" value="Unassembled WGS sequence"/>
</dbReference>
<feature type="repeat" description="ANK" evidence="10">
    <location>
        <begin position="281"/>
        <end position="313"/>
    </location>
</feature>
<comment type="subunit">
    <text evidence="8">Interacts with AARS; the interaction is direct.</text>
</comment>
<feature type="repeat" description="ANK" evidence="10">
    <location>
        <begin position="111"/>
        <end position="143"/>
    </location>
</feature>
<keyword evidence="4" id="KW-0677">Repeat</keyword>
<dbReference type="AlphaFoldDB" id="A0A8T3CER7"/>
<sequence length="387" mass="43035">MDEESVFRRLVKLTQDGQLDFIKKEIQENEKLRQRVKIKHFGRSGDTLLHYAARHGHVRILTFLIEEMEMDVELYNCDYKRALHEAASMGQGECVSYLIAKGAKIDCLKKADWTPLMMACTRRNLEVIRELMAHGADPALKNKDGWNCFHIACREGDPDVIQHLLLASPDVWRTESKIHRTPLHTAAMHGCEDVVSILLDRCGYQPDCRDSCGVTPFMDAIRNGHITVAKMLLEKHQASPSAADCLGTQPLHQAALTAQQAALHFLVRDLGVDVNERATDMQLTALHYAAKEGHTDTIKTLLELGADLQASDRKGRTALHTASGGQHADTVCALLRLGIQDTEDTSGTMAKQLAKKQDVLMAFGSCHTPECGLTPVSQKHLLSCWIT</sequence>
<proteinExistence type="predicted"/>
<keyword evidence="12" id="KW-1185">Reference proteome</keyword>
<keyword evidence="5 10" id="KW-0040">ANK repeat</keyword>
<keyword evidence="3" id="KW-0963">Cytoplasm</keyword>
<organism evidence="11 12">
    <name type="scientific">Albula goreensis</name>
    <dbReference type="NCBI Taxonomy" id="1534307"/>
    <lineage>
        <taxon>Eukaryota</taxon>
        <taxon>Metazoa</taxon>
        <taxon>Chordata</taxon>
        <taxon>Craniata</taxon>
        <taxon>Vertebrata</taxon>
        <taxon>Euteleostomi</taxon>
        <taxon>Actinopterygii</taxon>
        <taxon>Neopterygii</taxon>
        <taxon>Teleostei</taxon>
        <taxon>Albuliformes</taxon>
        <taxon>Albulidae</taxon>
        <taxon>Albula</taxon>
    </lineage>
</organism>
<feature type="repeat" description="ANK" evidence="10">
    <location>
        <begin position="78"/>
        <end position="110"/>
    </location>
</feature>
<dbReference type="InterPro" id="IPR002110">
    <property type="entry name" value="Ankyrin_rpt"/>
</dbReference>
<evidence type="ECO:0000256" key="1">
    <source>
        <dbReference type="ARBA" id="ARBA00004123"/>
    </source>
</evidence>
<accession>A0A8T3CER7</accession>
<dbReference type="GO" id="GO:0005634">
    <property type="term" value="C:nucleus"/>
    <property type="evidence" value="ECO:0007669"/>
    <property type="project" value="UniProtKB-SubCell"/>
</dbReference>
<dbReference type="Pfam" id="PF12796">
    <property type="entry name" value="Ank_2"/>
    <property type="match status" value="3"/>
</dbReference>
<evidence type="ECO:0000256" key="6">
    <source>
        <dbReference type="ARBA" id="ARBA00023242"/>
    </source>
</evidence>
<dbReference type="Gene3D" id="1.25.40.20">
    <property type="entry name" value="Ankyrin repeat-containing domain"/>
    <property type="match status" value="4"/>
</dbReference>
<dbReference type="PROSITE" id="PS50297">
    <property type="entry name" value="ANK_REP_REGION"/>
    <property type="match status" value="4"/>
</dbReference>
<comment type="subcellular location">
    <subcellularLocation>
        <location evidence="2">Cytoplasm</location>
    </subcellularLocation>
    <subcellularLocation>
        <location evidence="1">Nucleus</location>
    </subcellularLocation>
</comment>
<gene>
    <name evidence="11" type="ORF">AGOR_G00249660</name>
</gene>
<dbReference type="SMART" id="SM00248">
    <property type="entry name" value="ANK"/>
    <property type="match status" value="9"/>
</dbReference>
<evidence type="ECO:0000256" key="2">
    <source>
        <dbReference type="ARBA" id="ARBA00004496"/>
    </source>
</evidence>
<evidence type="ECO:0000313" key="11">
    <source>
        <dbReference type="EMBL" id="KAI1882340.1"/>
    </source>
</evidence>
<dbReference type="EMBL" id="JAERUA010000025">
    <property type="protein sequence ID" value="KAI1882340.1"/>
    <property type="molecule type" value="Genomic_DNA"/>
</dbReference>